<organism evidence="2 3">
    <name type="scientific">Paramecium sonneborni</name>
    <dbReference type="NCBI Taxonomy" id="65129"/>
    <lineage>
        <taxon>Eukaryota</taxon>
        <taxon>Sar</taxon>
        <taxon>Alveolata</taxon>
        <taxon>Ciliophora</taxon>
        <taxon>Intramacronucleata</taxon>
        <taxon>Oligohymenophorea</taxon>
        <taxon>Peniculida</taxon>
        <taxon>Parameciidae</taxon>
        <taxon>Paramecium</taxon>
    </lineage>
</organism>
<keyword evidence="3" id="KW-1185">Reference proteome</keyword>
<proteinExistence type="predicted"/>
<keyword evidence="1" id="KW-0175">Coiled coil</keyword>
<evidence type="ECO:0000256" key="1">
    <source>
        <dbReference type="SAM" id="Coils"/>
    </source>
</evidence>
<reference evidence="2" key="1">
    <citation type="submission" date="2021-01" db="EMBL/GenBank/DDBJ databases">
        <authorList>
            <consortium name="Genoscope - CEA"/>
            <person name="William W."/>
        </authorList>
    </citation>
    <scope>NUCLEOTIDE SEQUENCE</scope>
</reference>
<sequence length="150" mass="18359">MKLKRGWFIKNEYGKEEFQKIEIDPKNYKYAMIEQEKLRTQNGILDYLSTLKQVPNYKTILTSFNQIQAMLDVAVNRRVKIDDQEEAEKKMVRLRAEVYQNNIIKYQNRLLFQMIKQLQQQKKEWINNIQQVRLQNQGIKRQKLFKLRKY</sequence>
<feature type="coiled-coil region" evidence="1">
    <location>
        <begin position="108"/>
        <end position="142"/>
    </location>
</feature>
<accession>A0A8S1NDV9</accession>
<dbReference type="Proteomes" id="UP000692954">
    <property type="component" value="Unassembled WGS sequence"/>
</dbReference>
<dbReference type="AlphaFoldDB" id="A0A8S1NDV9"/>
<name>A0A8S1NDV9_9CILI</name>
<gene>
    <name evidence="2" type="ORF">PSON_ATCC_30995.1.T0510351</name>
</gene>
<protein>
    <submittedName>
        <fullName evidence="2">Uncharacterized protein</fullName>
    </submittedName>
</protein>
<evidence type="ECO:0000313" key="2">
    <source>
        <dbReference type="EMBL" id="CAD8087723.1"/>
    </source>
</evidence>
<comment type="caution">
    <text evidence="2">The sequence shown here is derived from an EMBL/GenBank/DDBJ whole genome shotgun (WGS) entry which is preliminary data.</text>
</comment>
<dbReference type="EMBL" id="CAJJDN010000051">
    <property type="protein sequence ID" value="CAD8087723.1"/>
    <property type="molecule type" value="Genomic_DNA"/>
</dbReference>
<evidence type="ECO:0000313" key="3">
    <source>
        <dbReference type="Proteomes" id="UP000692954"/>
    </source>
</evidence>